<dbReference type="PANTHER" id="PTHR46401">
    <property type="entry name" value="GLYCOSYLTRANSFERASE WBBK-RELATED"/>
    <property type="match status" value="1"/>
</dbReference>
<evidence type="ECO:0000259" key="2">
    <source>
        <dbReference type="Pfam" id="PF13439"/>
    </source>
</evidence>
<evidence type="ECO:0000313" key="4">
    <source>
        <dbReference type="Proteomes" id="UP000071065"/>
    </source>
</evidence>
<dbReference type="Gene3D" id="3.40.50.2000">
    <property type="entry name" value="Glycogen Phosphorylase B"/>
    <property type="match status" value="2"/>
</dbReference>
<dbReference type="InterPro" id="IPR028098">
    <property type="entry name" value="Glyco_trans_4-like_N"/>
</dbReference>
<dbReference type="Proteomes" id="UP000071065">
    <property type="component" value="Chromosome"/>
</dbReference>
<dbReference type="PATRIC" id="fig|570277.3.peg.3002"/>
<feature type="domain" description="Glycosyltransferase subfamily 4-like N-terminal" evidence="2">
    <location>
        <begin position="18"/>
        <end position="199"/>
    </location>
</feature>
<dbReference type="OrthoDB" id="9816564at2"/>
<dbReference type="AlphaFoldDB" id="A0A142BDK6"/>
<gene>
    <name evidence="3" type="ORF">EZMO1_2782</name>
</gene>
<organism evidence="3 4">
    <name type="scientific">Endozoicomonas montiporae CL-33</name>
    <dbReference type="NCBI Taxonomy" id="570277"/>
    <lineage>
        <taxon>Bacteria</taxon>
        <taxon>Pseudomonadati</taxon>
        <taxon>Pseudomonadota</taxon>
        <taxon>Gammaproteobacteria</taxon>
        <taxon>Oceanospirillales</taxon>
        <taxon>Endozoicomonadaceae</taxon>
        <taxon>Endozoicomonas</taxon>
    </lineage>
</organism>
<dbReference type="GO" id="GO:0016757">
    <property type="term" value="F:glycosyltransferase activity"/>
    <property type="evidence" value="ECO:0007669"/>
    <property type="project" value="TreeGrafter"/>
</dbReference>
<dbReference type="Pfam" id="PF13439">
    <property type="entry name" value="Glyco_transf_4"/>
    <property type="match status" value="1"/>
</dbReference>
<evidence type="ECO:0000256" key="1">
    <source>
        <dbReference type="ARBA" id="ARBA00022679"/>
    </source>
</evidence>
<dbReference type="STRING" id="570277.EZMO1_2782"/>
<accession>A0A142BDK6</accession>
<evidence type="ECO:0000313" key="3">
    <source>
        <dbReference type="EMBL" id="AMO56832.1"/>
    </source>
</evidence>
<keyword evidence="1 3" id="KW-0808">Transferase</keyword>
<dbReference type="KEGG" id="emp:EZMO1_2782"/>
<proteinExistence type="predicted"/>
<dbReference type="PANTHER" id="PTHR46401:SF2">
    <property type="entry name" value="GLYCOSYLTRANSFERASE WBBK-RELATED"/>
    <property type="match status" value="1"/>
</dbReference>
<dbReference type="SUPFAM" id="SSF53756">
    <property type="entry name" value="UDP-Glycosyltransferase/glycogen phosphorylase"/>
    <property type="match status" value="1"/>
</dbReference>
<protein>
    <submittedName>
        <fullName evidence="3">Glycosyltransferase</fullName>
    </submittedName>
</protein>
<sequence>MMNILVLCNYPIKNPLHGGQLRVHNIVKTYKAAGYNVDVAGVLGNDHYPEEQGFLEFPGFDLLRNVVEDIRYMEDYATNQLFLSDNAWYDKLLAKIRVNPDIIHLEQPWLYSFLKRYIEEKKIHTKIIYGSQNIEYKLKEEIIETFLGKSTAKKAASLVRCLEQEVINNVDGVICVSKNDLQWMRKQTDKPTILAQNGVSDRVVSVDSIAQAREATQGKKYAIFCGSAHLPNITGFYKIFGDGFGSLNPEEALVVVGNVGPAVMADERLAKSANLKERLLITGEVDEPLLCSLVELSHCCVLPITQGGGTNLKTAEALLSGKYIISTSVAMRGFEDFIGDEGVFIADGPADFKKALRHIMNLKPFVLSEKAKSKRQRVLWKNCLKNLPILAKNILTK</sequence>
<dbReference type="GO" id="GO:0009103">
    <property type="term" value="P:lipopolysaccharide biosynthetic process"/>
    <property type="evidence" value="ECO:0007669"/>
    <property type="project" value="TreeGrafter"/>
</dbReference>
<dbReference type="RefSeq" id="WP_051789264.1">
    <property type="nucleotide sequence ID" value="NZ_CP013251.1"/>
</dbReference>
<dbReference type="Pfam" id="PF13692">
    <property type="entry name" value="Glyco_trans_1_4"/>
    <property type="match status" value="1"/>
</dbReference>
<dbReference type="EMBL" id="CP013251">
    <property type="protein sequence ID" value="AMO56832.1"/>
    <property type="molecule type" value="Genomic_DNA"/>
</dbReference>
<name>A0A142BDK6_9GAMM</name>
<reference evidence="3 4" key="1">
    <citation type="journal article" date="2016" name="Front. Microbiol.">
        <title>Genomic Insight into the Host-Endosymbiont Relationship of Endozoicomonas montiporae CL-33(T) with its Coral Host.</title>
        <authorList>
            <person name="Ding J.-Y."/>
            <person name="Shiu J.-H."/>
            <person name="Chen W.-M."/>
            <person name="Chiang Y.-R."/>
            <person name="Tang S.-L."/>
        </authorList>
    </citation>
    <scope>NUCLEOTIDE SEQUENCE [LARGE SCALE GENOMIC DNA]</scope>
    <source>
        <strain evidence="3 4">CL-33</strain>
    </source>
</reference>